<dbReference type="GO" id="GO:0005739">
    <property type="term" value="C:mitochondrion"/>
    <property type="evidence" value="ECO:0007669"/>
    <property type="project" value="UniProtKB-SubCell"/>
</dbReference>
<feature type="compositionally biased region" description="Acidic residues" evidence="7">
    <location>
        <begin position="1057"/>
        <end position="1066"/>
    </location>
</feature>
<feature type="compositionally biased region" description="Low complexity" evidence="7">
    <location>
        <begin position="969"/>
        <end position="979"/>
    </location>
</feature>
<dbReference type="Proteomes" id="UP000008181">
    <property type="component" value="Chromosome 1"/>
</dbReference>
<dbReference type="KEGG" id="ttt:THITE_135666"/>
<dbReference type="InterPro" id="IPR011989">
    <property type="entry name" value="ARM-like"/>
</dbReference>
<evidence type="ECO:0000256" key="3">
    <source>
        <dbReference type="ARBA" id="ARBA00022980"/>
    </source>
</evidence>
<evidence type="ECO:0000256" key="2">
    <source>
        <dbReference type="ARBA" id="ARBA00008860"/>
    </source>
</evidence>
<dbReference type="InterPro" id="IPR018305">
    <property type="entry name" value="Ribosomal_m50"/>
</dbReference>
<evidence type="ECO:0000313" key="8">
    <source>
        <dbReference type="EMBL" id="AEO64430.1"/>
    </source>
</evidence>
<dbReference type="GO" id="GO:0005840">
    <property type="term" value="C:ribosome"/>
    <property type="evidence" value="ECO:0007669"/>
    <property type="project" value="UniProtKB-KW"/>
</dbReference>
<gene>
    <name evidence="8" type="ORF">THITE_135666</name>
</gene>
<dbReference type="GO" id="GO:1990904">
    <property type="term" value="C:ribonucleoprotein complex"/>
    <property type="evidence" value="ECO:0007669"/>
    <property type="project" value="UniProtKB-KW"/>
</dbReference>
<evidence type="ECO:0000256" key="5">
    <source>
        <dbReference type="ARBA" id="ARBA00023274"/>
    </source>
</evidence>
<dbReference type="InterPro" id="IPR016024">
    <property type="entry name" value="ARM-type_fold"/>
</dbReference>
<dbReference type="eggNOG" id="KOG4500">
    <property type="taxonomic scope" value="Eukaryota"/>
</dbReference>
<keyword evidence="3" id="KW-0689">Ribosomal protein</keyword>
<dbReference type="RefSeq" id="XP_003650766.1">
    <property type="nucleotide sequence ID" value="XM_003650718.1"/>
</dbReference>
<evidence type="ECO:0000256" key="7">
    <source>
        <dbReference type="SAM" id="MobiDB-lite"/>
    </source>
</evidence>
<evidence type="ECO:0000313" key="9">
    <source>
        <dbReference type="Proteomes" id="UP000008181"/>
    </source>
</evidence>
<evidence type="ECO:0000256" key="6">
    <source>
        <dbReference type="ARBA" id="ARBA00035183"/>
    </source>
</evidence>
<comment type="similarity">
    <text evidence="2">Belongs to the mitochondrion-specific ribosomal protein mL50 family.</text>
</comment>
<dbReference type="Gene3D" id="1.25.10.10">
    <property type="entry name" value="Leucine-rich Repeat Variant"/>
    <property type="match status" value="1"/>
</dbReference>
<feature type="compositionally biased region" description="Low complexity" evidence="7">
    <location>
        <begin position="869"/>
        <end position="881"/>
    </location>
</feature>
<keyword evidence="9" id="KW-1185">Reference proteome</keyword>
<accession>G2QTL1</accession>
<feature type="region of interest" description="Disordered" evidence="7">
    <location>
        <begin position="1034"/>
        <end position="1098"/>
    </location>
</feature>
<dbReference type="InterPro" id="IPR040144">
    <property type="entry name" value="RAP1GDS1"/>
</dbReference>
<keyword evidence="5" id="KW-0687">Ribonucleoprotein</keyword>
<dbReference type="Pfam" id="PF10501">
    <property type="entry name" value="Ribosomal_L50"/>
    <property type="match status" value="1"/>
</dbReference>
<dbReference type="AlphaFoldDB" id="G2QTL1"/>
<organism evidence="8 9">
    <name type="scientific">Thermothielavioides terrestris (strain ATCC 38088 / NRRL 8126)</name>
    <name type="common">Thielavia terrestris</name>
    <dbReference type="NCBI Taxonomy" id="578455"/>
    <lineage>
        <taxon>Eukaryota</taxon>
        <taxon>Fungi</taxon>
        <taxon>Dikarya</taxon>
        <taxon>Ascomycota</taxon>
        <taxon>Pezizomycotina</taxon>
        <taxon>Sordariomycetes</taxon>
        <taxon>Sordariomycetidae</taxon>
        <taxon>Sordariales</taxon>
        <taxon>Chaetomiaceae</taxon>
        <taxon>Thermothielavioides</taxon>
        <taxon>Thermothielavioides terrestris</taxon>
    </lineage>
</organism>
<evidence type="ECO:0000256" key="4">
    <source>
        <dbReference type="ARBA" id="ARBA00023128"/>
    </source>
</evidence>
<feature type="compositionally biased region" description="Basic and acidic residues" evidence="7">
    <location>
        <begin position="281"/>
        <end position="292"/>
    </location>
</feature>
<reference evidence="8 9" key="1">
    <citation type="journal article" date="2011" name="Nat. Biotechnol.">
        <title>Comparative genomic analysis of the thermophilic biomass-degrading fungi Myceliophthora thermophila and Thielavia terrestris.</title>
        <authorList>
            <person name="Berka R.M."/>
            <person name="Grigoriev I.V."/>
            <person name="Otillar R."/>
            <person name="Salamov A."/>
            <person name="Grimwood J."/>
            <person name="Reid I."/>
            <person name="Ishmael N."/>
            <person name="John T."/>
            <person name="Darmond C."/>
            <person name="Moisan M.-C."/>
            <person name="Henrissat B."/>
            <person name="Coutinho P.M."/>
            <person name="Lombard V."/>
            <person name="Natvig D.O."/>
            <person name="Lindquist E."/>
            <person name="Schmutz J."/>
            <person name="Lucas S."/>
            <person name="Harris P."/>
            <person name="Powlowski J."/>
            <person name="Bellemare A."/>
            <person name="Taylor D."/>
            <person name="Butler G."/>
            <person name="de Vries R.P."/>
            <person name="Allijn I.E."/>
            <person name="van den Brink J."/>
            <person name="Ushinsky S."/>
            <person name="Storms R."/>
            <person name="Powell A.J."/>
            <person name="Paulsen I.T."/>
            <person name="Elbourne L.D.H."/>
            <person name="Baker S.E."/>
            <person name="Magnuson J."/>
            <person name="LaBoissiere S."/>
            <person name="Clutterbuck A.J."/>
            <person name="Martinez D."/>
            <person name="Wogulis M."/>
            <person name="de Leon A.L."/>
            <person name="Rey M.W."/>
            <person name="Tsang A."/>
        </authorList>
    </citation>
    <scope>NUCLEOTIDE SEQUENCE [LARGE SCALE GENOMIC DNA]</scope>
    <source>
        <strain evidence="9">ATCC 38088 / NRRL 8126</strain>
    </source>
</reference>
<evidence type="ECO:0000256" key="1">
    <source>
        <dbReference type="ARBA" id="ARBA00004173"/>
    </source>
</evidence>
<dbReference type="OrthoDB" id="26149at2759"/>
<name>G2QTL1_THETT</name>
<dbReference type="HOGENOM" id="CLU_279504_0_0_1"/>
<feature type="compositionally biased region" description="Low complexity" evidence="7">
    <location>
        <begin position="265"/>
        <end position="275"/>
    </location>
</feature>
<dbReference type="GeneID" id="11523668"/>
<feature type="compositionally biased region" description="Acidic residues" evidence="7">
    <location>
        <begin position="293"/>
        <end position="308"/>
    </location>
</feature>
<dbReference type="SUPFAM" id="SSF48371">
    <property type="entry name" value="ARM repeat"/>
    <property type="match status" value="1"/>
</dbReference>
<dbReference type="PANTHER" id="PTHR10957">
    <property type="entry name" value="RAP1 GTPASE-GDP DISSOCIATION STIMULATOR 1"/>
    <property type="match status" value="1"/>
</dbReference>
<keyword evidence="4" id="KW-0496">Mitochondrion</keyword>
<feature type="compositionally biased region" description="Basic and acidic residues" evidence="7">
    <location>
        <begin position="1067"/>
        <end position="1091"/>
    </location>
</feature>
<sequence>MRRIPRLRNPAPAGFVPSQIPTGALRTPAAASIPLSSTLCCSTTTRHTSTSYNAPGRPQQQRYISTTTIRRSQAKPEAGTPSAAPAEEHDELADLSADDFYQPSAAEIPTPLVYPREVTTAPPASAVADPSYKPADTAEGLEEVGGLADWWDDPAHWGSESGVGGFVRSTVARFGPAERVTDPAVLEVLARRAIVEALVVARFAGPRKRHAVDRLFSHAHALHGLGRIINAEIVAGEDGAATLKSEKDWQRVWDLLKAAVKKARQQQPQQQPQQEPEGEGELSKAEEKKAEAEATEAEAAEEAEEAADAEAHPSAPQLTPKRAQKFIRSWTREWRKAELRDPVVKFFAAKRIQQLTGHRIPDGKLVAIRTIDSLLKQLVEPPKPKKLAELVEATGAFKGLPNVRVFPRRVTPIDKEKMVGRWKIIVKELEERNLPVIGTGDYGKAVEKKWIEGKTAPSSQSGLWRAPIGDSGLLEFVLSVVPADEPQHPLNKQALRLVGNACADCDENRARVVESGALRGFVMGCLKEDALLRFAIAATLNVCVDYEPAQAQASQAGLNKVLVDMVSGDRLASCKDSLSHIMTILELLCNQDSEPKVADPHTPALLLRLATSARYDSNLDRFMEICTPALAYLTFQNLQPVFLQNGGIELLQVAFHQLYTRFDVEDLDLDTSAQLQQTLIAWLKLPPTLSELQIAACLSLGNLARSDGSSTALLRHVRLPLIEILSLAVPPTTSQRGKPRTPVPRLQLFHAALSFLKNLAIPPANKSDLGATALLQEPSAILPRLWSSTRTQPQLQFAAVSLTRLLLTNCPPNVRWICKPAGPDSPHRSNLALLASIAASADEEPIKIEAARAAGLVCRALHAPSPAAATTATTTTTTTTTILDPSWTWPDPAPSSWLPSSFNPKEAPPTAAAVLTRFYASHANELTTSLALLLTHPRFPTLRSEAIFTLALMSRSGTTTSPANPPHPGSSSSSPDLYPGARTALQVLQHPASSSSSPTSDDGTAAWRVLAEAISGAGSAEARAVATAAAAEAQTLRGRKQRQQQGGQKRGGHEESKEEEEDEDEEGKGLKKGDVDVSVERLSLEPQRVDSKVGAVQTEKMDRENGMVLVAELLRKFPDELSSMKGSLEALLSRGGELFVQDRAQKRE</sequence>
<protein>
    <recommendedName>
        <fullName evidence="6">Large ribosomal subunit protein mL50</fullName>
    </recommendedName>
</protein>
<proteinExistence type="inferred from homology"/>
<feature type="region of interest" description="Disordered" evidence="7">
    <location>
        <begin position="263"/>
        <end position="323"/>
    </location>
</feature>
<feature type="region of interest" description="Disordered" evidence="7">
    <location>
        <begin position="957"/>
        <end position="979"/>
    </location>
</feature>
<dbReference type="EMBL" id="CP003009">
    <property type="protein sequence ID" value="AEO64430.1"/>
    <property type="molecule type" value="Genomic_DNA"/>
</dbReference>
<feature type="region of interest" description="Disordered" evidence="7">
    <location>
        <begin position="68"/>
        <end position="88"/>
    </location>
</feature>
<dbReference type="GO" id="GO:0005085">
    <property type="term" value="F:guanyl-nucleotide exchange factor activity"/>
    <property type="evidence" value="ECO:0007669"/>
    <property type="project" value="InterPro"/>
</dbReference>
<feature type="region of interest" description="Disordered" evidence="7">
    <location>
        <begin position="869"/>
        <end position="888"/>
    </location>
</feature>
<comment type="subcellular location">
    <subcellularLocation>
        <location evidence="1">Mitochondrion</location>
    </subcellularLocation>
</comment>